<dbReference type="EMBL" id="LEKT01000032">
    <property type="protein sequence ID" value="KMO86117.1"/>
    <property type="molecule type" value="Genomic_DNA"/>
</dbReference>
<feature type="domain" description="Phosphate acetyl/butaryl transferase" evidence="5">
    <location>
        <begin position="4"/>
        <end position="328"/>
    </location>
</feature>
<dbReference type="PIRSF" id="PIRSF000428">
    <property type="entry name" value="P_Ac_trans"/>
    <property type="match status" value="1"/>
</dbReference>
<comment type="similarity">
    <text evidence="2">Belongs to the phosphate acetyltransferase and butyryltransferase family.</text>
</comment>
<dbReference type="AlphaFoldDB" id="A0A0J6WWC9"/>
<dbReference type="InterPro" id="IPR042112">
    <property type="entry name" value="P_AcTrfase_dom2"/>
</dbReference>
<dbReference type="InterPro" id="IPR002505">
    <property type="entry name" value="PTA_PTB"/>
</dbReference>
<protein>
    <submittedName>
        <fullName evidence="6">Phosphotransacetylase</fullName>
    </submittedName>
</protein>
<proteinExistence type="inferred from homology"/>
<comment type="caution">
    <text evidence="6">The sequence shown here is derived from an EMBL/GenBank/DDBJ whole genome shotgun (WGS) entry which is preliminary data.</text>
</comment>
<dbReference type="RefSeq" id="WP_048514640.1">
    <property type="nucleotide sequence ID" value="NZ_FUXD01000032.1"/>
</dbReference>
<gene>
    <name evidence="6" type="ORF">AB840_09675</name>
</gene>
<keyword evidence="3" id="KW-0808">Transferase</keyword>
<evidence type="ECO:0000256" key="3">
    <source>
        <dbReference type="ARBA" id="ARBA00022679"/>
    </source>
</evidence>
<dbReference type="InterPro" id="IPR050500">
    <property type="entry name" value="Phos_Acetyltrans/Butyryltrans"/>
</dbReference>
<evidence type="ECO:0000256" key="2">
    <source>
        <dbReference type="ARBA" id="ARBA00005656"/>
    </source>
</evidence>
<sequence>MSRFMRELKDRVAKGQKKIVLPETASVRVLQSAERVKAEGFAQPLLIGKPSDIIERASRYQIDLEEVEVVNPGTHPMVEKFIQYYVRRMASKKMSYDRARDILLSNPVYFGACLVAFDLADGMVAGAKTSSAEVLRAALQIIGPRKNARTISSSFIIVTDMMQFGNDGVFVAGDGDVVPVPTAEQLADIACNCVERAKNTLHIEQPKVALLSYSTMGSAMGEAADRVRQAVQILSDREVGFLFDGEMEADVALIPHYARQCAPRSPVAGQADVLIFPDLSTGNICCKMLEQIAGASILGPLLQGLTKPVMDLSRVSTVDTITDIIAVCCSDAMENSG</sequence>
<comment type="catalytic activity">
    <reaction evidence="1">
        <text>acetyl-CoA + phosphate = acetyl phosphate + CoA</text>
        <dbReference type="Rhea" id="RHEA:19521"/>
        <dbReference type="ChEBI" id="CHEBI:22191"/>
        <dbReference type="ChEBI" id="CHEBI:43474"/>
        <dbReference type="ChEBI" id="CHEBI:57287"/>
        <dbReference type="ChEBI" id="CHEBI:57288"/>
        <dbReference type="EC" id="2.3.1.8"/>
    </reaction>
</comment>
<evidence type="ECO:0000259" key="5">
    <source>
        <dbReference type="Pfam" id="PF01515"/>
    </source>
</evidence>
<keyword evidence="4" id="KW-0012">Acyltransferase</keyword>
<accession>A0A0J6WWC9</accession>
<dbReference type="InterPro" id="IPR042113">
    <property type="entry name" value="P_AcTrfase_dom1"/>
</dbReference>
<evidence type="ECO:0000256" key="4">
    <source>
        <dbReference type="ARBA" id="ARBA00023315"/>
    </source>
</evidence>
<dbReference type="PATRIC" id="fig|1122219.3.peg.1755"/>
<keyword evidence="7" id="KW-1185">Reference proteome</keyword>
<evidence type="ECO:0000313" key="7">
    <source>
        <dbReference type="Proteomes" id="UP000036503"/>
    </source>
</evidence>
<reference evidence="6 7" key="1">
    <citation type="submission" date="2015-06" db="EMBL/GenBank/DDBJ databases">
        <title>Draft genome sequence of beer spoilage bacterium Megasphaera cerevisiae type strain 20462.</title>
        <authorList>
            <person name="Kutumbaka K."/>
            <person name="Pasmowitz J."/>
            <person name="Mategko J."/>
            <person name="Reyes D."/>
            <person name="Friedrich A."/>
            <person name="Han S."/>
            <person name="Martens-Habbena W."/>
            <person name="Neal-McKinney J."/>
            <person name="Janagama H.K."/>
            <person name="Nadala C."/>
            <person name="Samadpour M."/>
        </authorList>
    </citation>
    <scope>NUCLEOTIDE SEQUENCE [LARGE SCALE GENOMIC DNA]</scope>
    <source>
        <strain evidence="6 7">DSM 20462</strain>
    </source>
</reference>
<dbReference type="InParanoid" id="A0A0J6WWC9"/>
<dbReference type="STRING" id="39029.BSR42_13245"/>
<name>A0A0J6WWC9_9FIRM</name>
<dbReference type="GO" id="GO:0008959">
    <property type="term" value="F:phosphate acetyltransferase activity"/>
    <property type="evidence" value="ECO:0007669"/>
    <property type="project" value="UniProtKB-EC"/>
</dbReference>
<dbReference type="InterPro" id="IPR012147">
    <property type="entry name" value="P_Ac_Bu_trans"/>
</dbReference>
<dbReference type="PANTHER" id="PTHR43356">
    <property type="entry name" value="PHOSPHATE ACETYLTRANSFERASE"/>
    <property type="match status" value="1"/>
</dbReference>
<evidence type="ECO:0000313" key="6">
    <source>
        <dbReference type="EMBL" id="KMO86117.1"/>
    </source>
</evidence>
<dbReference type="SUPFAM" id="SSF53659">
    <property type="entry name" value="Isocitrate/Isopropylmalate dehydrogenase-like"/>
    <property type="match status" value="1"/>
</dbReference>
<dbReference type="Gene3D" id="3.40.50.10950">
    <property type="match status" value="1"/>
</dbReference>
<dbReference type="Pfam" id="PF01515">
    <property type="entry name" value="PTA_PTB"/>
    <property type="match status" value="1"/>
</dbReference>
<dbReference type="FunCoup" id="A0A0J6WWC9">
    <property type="interactions" value="127"/>
</dbReference>
<dbReference type="PANTHER" id="PTHR43356:SF3">
    <property type="entry name" value="PHOSPHATE ACETYLTRANSFERASE"/>
    <property type="match status" value="1"/>
</dbReference>
<dbReference type="Proteomes" id="UP000036503">
    <property type="component" value="Unassembled WGS sequence"/>
</dbReference>
<organism evidence="6 7">
    <name type="scientific">Megasphaera cerevisiae DSM 20462</name>
    <dbReference type="NCBI Taxonomy" id="1122219"/>
    <lineage>
        <taxon>Bacteria</taxon>
        <taxon>Bacillati</taxon>
        <taxon>Bacillota</taxon>
        <taxon>Negativicutes</taxon>
        <taxon>Veillonellales</taxon>
        <taxon>Veillonellaceae</taxon>
        <taxon>Megasphaera</taxon>
    </lineage>
</organism>
<dbReference type="Gene3D" id="3.40.50.10750">
    <property type="entry name" value="Isocitrate/Isopropylmalate dehydrogenase-like"/>
    <property type="match status" value="1"/>
</dbReference>
<evidence type="ECO:0000256" key="1">
    <source>
        <dbReference type="ARBA" id="ARBA00000705"/>
    </source>
</evidence>
<dbReference type="OrthoDB" id="9805787at2"/>